<dbReference type="KEGG" id="cme:CYME_CMP030C"/>
<evidence type="ECO:0000256" key="2">
    <source>
        <dbReference type="ARBA" id="ARBA00007306"/>
    </source>
</evidence>
<dbReference type="SMART" id="SM00320">
    <property type="entry name" value="WD40"/>
    <property type="match status" value="5"/>
</dbReference>
<evidence type="ECO:0000256" key="6">
    <source>
        <dbReference type="ARBA" id="ARBA00022853"/>
    </source>
</evidence>
<accession>M1VFF8</accession>
<dbReference type="Proteomes" id="UP000007014">
    <property type="component" value="Chromosome 16"/>
</dbReference>
<keyword evidence="6" id="KW-0156">Chromatin regulator</keyword>
<dbReference type="PANTHER" id="PTHR15271:SF4">
    <property type="entry name" value="CHROMATIN ASSEMBLY FACTOR 1 SUBUNIT B"/>
    <property type="match status" value="1"/>
</dbReference>
<dbReference type="PANTHER" id="PTHR15271">
    <property type="entry name" value="CHROMATIN ASSEMBLY FACTOR 1 SUBUNIT B"/>
    <property type="match status" value="1"/>
</dbReference>
<organism evidence="12 13">
    <name type="scientific">Cyanidioschyzon merolae (strain NIES-3377 / 10D)</name>
    <name type="common">Unicellular red alga</name>
    <dbReference type="NCBI Taxonomy" id="280699"/>
    <lineage>
        <taxon>Eukaryota</taxon>
        <taxon>Rhodophyta</taxon>
        <taxon>Bangiophyceae</taxon>
        <taxon>Cyanidiales</taxon>
        <taxon>Cyanidiaceae</taxon>
        <taxon>Cyanidioschyzon</taxon>
    </lineage>
</organism>
<dbReference type="AlphaFoldDB" id="M1VFF8"/>
<dbReference type="PROSITE" id="PS50082">
    <property type="entry name" value="WD_REPEATS_2"/>
    <property type="match status" value="2"/>
</dbReference>
<dbReference type="GO" id="GO:0033186">
    <property type="term" value="C:CAF-1 complex"/>
    <property type="evidence" value="ECO:0007669"/>
    <property type="project" value="TreeGrafter"/>
</dbReference>
<feature type="compositionally biased region" description="Basic and acidic residues" evidence="10">
    <location>
        <begin position="257"/>
        <end position="266"/>
    </location>
</feature>
<reference evidence="12 13" key="1">
    <citation type="journal article" date="2004" name="Nature">
        <title>Genome sequence of the ultrasmall unicellular red alga Cyanidioschyzon merolae 10D.</title>
        <authorList>
            <person name="Matsuzaki M."/>
            <person name="Misumi O."/>
            <person name="Shin-i T."/>
            <person name="Maruyama S."/>
            <person name="Takahara M."/>
            <person name="Miyagishima S."/>
            <person name="Mori T."/>
            <person name="Nishida K."/>
            <person name="Yagisawa F."/>
            <person name="Nishida K."/>
            <person name="Yoshida Y."/>
            <person name="Nishimura Y."/>
            <person name="Nakao S."/>
            <person name="Kobayashi T."/>
            <person name="Momoyama Y."/>
            <person name="Higashiyama T."/>
            <person name="Minoda A."/>
            <person name="Sano M."/>
            <person name="Nomoto H."/>
            <person name="Oishi K."/>
            <person name="Hayashi H."/>
            <person name="Ohta F."/>
            <person name="Nishizaka S."/>
            <person name="Haga S."/>
            <person name="Miura S."/>
            <person name="Morishita T."/>
            <person name="Kabeya Y."/>
            <person name="Terasawa K."/>
            <person name="Suzuki Y."/>
            <person name="Ishii Y."/>
            <person name="Asakawa S."/>
            <person name="Takano H."/>
            <person name="Ohta N."/>
            <person name="Kuroiwa H."/>
            <person name="Tanaka K."/>
            <person name="Shimizu N."/>
            <person name="Sugano S."/>
            <person name="Sato N."/>
            <person name="Nozaki H."/>
            <person name="Ogasawara N."/>
            <person name="Kohara Y."/>
            <person name="Kuroiwa T."/>
        </authorList>
    </citation>
    <scope>NUCLEOTIDE SEQUENCE [LARGE SCALE GENOMIC DNA]</scope>
    <source>
        <strain evidence="12 13">10D</strain>
    </source>
</reference>
<evidence type="ECO:0000256" key="5">
    <source>
        <dbReference type="ARBA" id="ARBA00022763"/>
    </source>
</evidence>
<keyword evidence="5" id="KW-0227">DNA damage</keyword>
<sequence>MRALVLELEWHEQQRGVFSVDIAADGTIATGGQDKRVSLWRLEPDWEQLRALAAQPHEPSKKQRYALAQAAAQSVRFLDTLEGHAAAVSVVRFDPVDSGRLVSGADDGYAVLWKFDAVQGKWRLEATLHEHNDMIMDVSWSADGKLLATASVDNTVAIWNTTDSTRPQLLLSLREHTNYVQGVSWDPLGTYLCSMGADRLLRVHEWSSDRRRVIRSTAVGSMVHSDSTAHPCMTADASCPPSHSETQQITPVPSHPLESEPRKPSSRRLFESEGLMHFFRRLAWSPDGSFLVCPAGIVPEPRDAAPTCSSRDAAPHRTKGAHVFARSNLSTPLLHLGGHEESILGARFCSRRFARRQDPTLDEDLGCWRSRLPYRLVFAIYSARGLYMYDSETPHSFAAVQGLHYGAVTDVAWSPDASFLLMSSLDGFLSLVWFERETELGKFFEESGELQTGSRSSPSTPLTTGSCSLDGGQGSHRSADPVMRCNREQPIASTLVSSDADSGHGRNTDHSTKVGEHAVSSTT</sequence>
<proteinExistence type="inferred from homology"/>
<dbReference type="HOGENOM" id="CLU_010127_4_0_1"/>
<evidence type="ECO:0000256" key="10">
    <source>
        <dbReference type="SAM" id="MobiDB-lite"/>
    </source>
</evidence>
<feature type="compositionally biased region" description="Polar residues" evidence="10">
    <location>
        <begin position="241"/>
        <end position="251"/>
    </location>
</feature>
<feature type="region of interest" description="Disordered" evidence="10">
    <location>
        <begin position="233"/>
        <end position="266"/>
    </location>
</feature>
<name>M1VFF8_CYAM1</name>
<feature type="domain" description="CAF1B/HIR1 beta-propeller" evidence="11">
    <location>
        <begin position="232"/>
        <end position="437"/>
    </location>
</feature>
<dbReference type="PROSITE" id="PS50294">
    <property type="entry name" value="WD_REPEATS_REGION"/>
    <property type="match status" value="2"/>
</dbReference>
<feature type="repeat" description="WD" evidence="9">
    <location>
        <begin position="128"/>
        <end position="169"/>
    </location>
</feature>
<dbReference type="OrthoDB" id="71227at2759"/>
<evidence type="ECO:0000256" key="9">
    <source>
        <dbReference type="PROSITE-ProRule" id="PRU00221"/>
    </source>
</evidence>
<reference evidence="12 13" key="2">
    <citation type="journal article" date="2007" name="BMC Biol.">
        <title>A 100%-complete sequence reveals unusually simple genomic features in the hot-spring red alga Cyanidioschyzon merolae.</title>
        <authorList>
            <person name="Nozaki H."/>
            <person name="Takano H."/>
            <person name="Misumi O."/>
            <person name="Terasawa K."/>
            <person name="Matsuzaki M."/>
            <person name="Maruyama S."/>
            <person name="Nishida K."/>
            <person name="Yagisawa F."/>
            <person name="Yoshida Y."/>
            <person name="Fujiwara T."/>
            <person name="Takio S."/>
            <person name="Tamura K."/>
            <person name="Chung S.J."/>
            <person name="Nakamura S."/>
            <person name="Kuroiwa H."/>
            <person name="Tanaka K."/>
            <person name="Sato N."/>
            <person name="Kuroiwa T."/>
        </authorList>
    </citation>
    <scope>NUCLEOTIDE SEQUENCE [LARGE SCALE GENOMIC DNA]</scope>
    <source>
        <strain evidence="12 13">10D</strain>
    </source>
</reference>
<feature type="domain" description="CAF1B/HIR1 beta-propeller" evidence="11">
    <location>
        <begin position="70"/>
        <end position="211"/>
    </location>
</feature>
<dbReference type="Pfam" id="PF24105">
    <property type="entry name" value="Beta-prop_CAF1B_HIR1"/>
    <property type="match status" value="2"/>
</dbReference>
<dbReference type="RefSeq" id="XP_005537733.1">
    <property type="nucleotide sequence ID" value="XM_005537676.1"/>
</dbReference>
<dbReference type="OMA" id="QIYWHES"/>
<keyword evidence="7" id="KW-0234">DNA repair</keyword>
<feature type="compositionally biased region" description="Basic and acidic residues" evidence="10">
    <location>
        <begin position="501"/>
        <end position="516"/>
    </location>
</feature>
<dbReference type="Gene3D" id="2.130.10.10">
    <property type="entry name" value="YVTN repeat-like/Quinoprotein amine dehydrogenase"/>
    <property type="match status" value="3"/>
</dbReference>
<dbReference type="GeneID" id="16995848"/>
<evidence type="ECO:0000259" key="11">
    <source>
        <dbReference type="Pfam" id="PF24105"/>
    </source>
</evidence>
<feature type="region of interest" description="Disordered" evidence="10">
    <location>
        <begin position="445"/>
        <end position="523"/>
    </location>
</feature>
<evidence type="ECO:0000256" key="1">
    <source>
        <dbReference type="ARBA" id="ARBA00004123"/>
    </source>
</evidence>
<dbReference type="SUPFAM" id="SSF50978">
    <property type="entry name" value="WD40 repeat-like"/>
    <property type="match status" value="1"/>
</dbReference>
<comment type="subcellular location">
    <subcellularLocation>
        <location evidence="1">Nucleus</location>
    </subcellularLocation>
</comment>
<keyword evidence="3 9" id="KW-0853">WD repeat</keyword>
<dbReference type="GO" id="GO:0006335">
    <property type="term" value="P:DNA replication-dependent chromatin assembly"/>
    <property type="evidence" value="ECO:0007669"/>
    <property type="project" value="InterPro"/>
</dbReference>
<dbReference type="InterPro" id="IPR036322">
    <property type="entry name" value="WD40_repeat_dom_sf"/>
</dbReference>
<dbReference type="Pfam" id="PF00400">
    <property type="entry name" value="WD40"/>
    <property type="match status" value="1"/>
</dbReference>
<dbReference type="InterPro" id="IPR015943">
    <property type="entry name" value="WD40/YVTN_repeat-like_dom_sf"/>
</dbReference>
<dbReference type="Gramene" id="CMP030CT">
    <property type="protein sequence ID" value="CMP030CT"/>
    <property type="gene ID" value="CMP030C"/>
</dbReference>
<evidence type="ECO:0000256" key="3">
    <source>
        <dbReference type="ARBA" id="ARBA00022574"/>
    </source>
</evidence>
<keyword evidence="4" id="KW-0677">Repeat</keyword>
<keyword evidence="13" id="KW-1185">Reference proteome</keyword>
<evidence type="ECO:0000256" key="8">
    <source>
        <dbReference type="ARBA" id="ARBA00023242"/>
    </source>
</evidence>
<evidence type="ECO:0000313" key="13">
    <source>
        <dbReference type="Proteomes" id="UP000007014"/>
    </source>
</evidence>
<dbReference type="STRING" id="280699.M1VFF8"/>
<feature type="compositionally biased region" description="Polar residues" evidence="10">
    <location>
        <begin position="449"/>
        <end position="467"/>
    </location>
</feature>
<dbReference type="InterPro" id="IPR055410">
    <property type="entry name" value="Beta-prop_CAF1B_HIR1"/>
</dbReference>
<protein>
    <submittedName>
        <fullName evidence="12">Probable chromatin assembly factor 1 subunit B</fullName>
    </submittedName>
</protein>
<dbReference type="eggNOG" id="KOG1009">
    <property type="taxonomic scope" value="Eukaryota"/>
</dbReference>
<dbReference type="GO" id="GO:0005634">
    <property type="term" value="C:nucleus"/>
    <property type="evidence" value="ECO:0007669"/>
    <property type="project" value="UniProtKB-SubCell"/>
</dbReference>
<gene>
    <name evidence="12" type="ORF">CYME_CMP030C</name>
</gene>
<dbReference type="EMBL" id="AP006498">
    <property type="protein sequence ID" value="BAM81697.1"/>
    <property type="molecule type" value="Genomic_DNA"/>
</dbReference>
<comment type="similarity">
    <text evidence="2">Belongs to the WD repeat HIR1 family.</text>
</comment>
<dbReference type="InterPro" id="IPR001680">
    <property type="entry name" value="WD40_rpt"/>
</dbReference>
<feature type="repeat" description="WD" evidence="9">
    <location>
        <begin position="81"/>
        <end position="116"/>
    </location>
</feature>
<feature type="compositionally biased region" description="Polar residues" evidence="10">
    <location>
        <begin position="491"/>
        <end position="500"/>
    </location>
</feature>
<evidence type="ECO:0000256" key="7">
    <source>
        <dbReference type="ARBA" id="ARBA00023204"/>
    </source>
</evidence>
<dbReference type="GO" id="GO:0006334">
    <property type="term" value="P:nucleosome assembly"/>
    <property type="evidence" value="ECO:0007669"/>
    <property type="project" value="TreeGrafter"/>
</dbReference>
<dbReference type="InterPro" id="IPR045145">
    <property type="entry name" value="PTHR15271"/>
</dbReference>
<dbReference type="GO" id="GO:0006281">
    <property type="term" value="P:DNA repair"/>
    <property type="evidence" value="ECO:0007669"/>
    <property type="project" value="UniProtKB-KW"/>
</dbReference>
<evidence type="ECO:0000313" key="12">
    <source>
        <dbReference type="EMBL" id="BAM81697.1"/>
    </source>
</evidence>
<evidence type="ECO:0000256" key="4">
    <source>
        <dbReference type="ARBA" id="ARBA00022737"/>
    </source>
</evidence>
<keyword evidence="8" id="KW-0539">Nucleus</keyword>